<dbReference type="RefSeq" id="WP_280998119.1">
    <property type="nucleotide sequence ID" value="NZ_CP069362.1"/>
</dbReference>
<accession>A0ABY8PPJ7</accession>
<name>A0ABY8PPJ7_9BACT</name>
<organism evidence="1 2">
    <name type="scientific">Marinitoga aeolica</name>
    <dbReference type="NCBI Taxonomy" id="2809031"/>
    <lineage>
        <taxon>Bacteria</taxon>
        <taxon>Thermotogati</taxon>
        <taxon>Thermotogota</taxon>
        <taxon>Thermotogae</taxon>
        <taxon>Petrotogales</taxon>
        <taxon>Petrotogaceae</taxon>
        <taxon>Marinitoga</taxon>
    </lineage>
</organism>
<evidence type="ECO:0000313" key="1">
    <source>
        <dbReference type="EMBL" id="WGS64463.1"/>
    </source>
</evidence>
<protein>
    <submittedName>
        <fullName evidence="1">Uncharacterized protein</fullName>
    </submittedName>
</protein>
<evidence type="ECO:0000313" key="2">
    <source>
        <dbReference type="Proteomes" id="UP001232493"/>
    </source>
</evidence>
<sequence length="93" mass="10614">MPINYGADTGKGFYKEEDLSIFLKAIESSIIKAPVKNNNRILLSDLWVISSLPKDLIIEVLKKYSEDLTVPEDINEIYDDGNNEIIWIKNKSI</sequence>
<proteinExistence type="predicted"/>
<keyword evidence="2" id="KW-1185">Reference proteome</keyword>
<gene>
    <name evidence="1" type="ORF">JRV97_08780</name>
</gene>
<reference evidence="1 2" key="1">
    <citation type="submission" date="2021-02" db="EMBL/GenBank/DDBJ databases">
        <title>Characterization of Marinitoga sp. nov. str. BP5-C20A.</title>
        <authorList>
            <person name="Erauso G."/>
            <person name="Postec A."/>
        </authorList>
    </citation>
    <scope>NUCLEOTIDE SEQUENCE [LARGE SCALE GENOMIC DNA]</scope>
    <source>
        <strain evidence="1 2">BP5-C20A</strain>
    </source>
</reference>
<dbReference type="EMBL" id="CP069362">
    <property type="protein sequence ID" value="WGS64463.1"/>
    <property type="molecule type" value="Genomic_DNA"/>
</dbReference>
<dbReference type="Proteomes" id="UP001232493">
    <property type="component" value="Chromosome"/>
</dbReference>